<proteinExistence type="predicted"/>
<dbReference type="Proteomes" id="UP000011988">
    <property type="component" value="Unassembled WGS sequence"/>
</dbReference>
<accession>M6CP58</accession>
<organism evidence="1 2">
    <name type="scientific">Leptospira alstonii serovar Sichuan str. 79601</name>
    <dbReference type="NCBI Taxonomy" id="1218565"/>
    <lineage>
        <taxon>Bacteria</taxon>
        <taxon>Pseudomonadati</taxon>
        <taxon>Spirochaetota</taxon>
        <taxon>Spirochaetia</taxon>
        <taxon>Leptospirales</taxon>
        <taxon>Leptospiraceae</taxon>
        <taxon>Leptospira</taxon>
    </lineage>
</organism>
<gene>
    <name evidence="1" type="ORF">LEP1GSC194_0240</name>
</gene>
<evidence type="ECO:0000313" key="2">
    <source>
        <dbReference type="Proteomes" id="UP000011988"/>
    </source>
</evidence>
<comment type="caution">
    <text evidence="1">The sequence shown here is derived from an EMBL/GenBank/DDBJ whole genome shotgun (WGS) entry which is preliminary data.</text>
</comment>
<dbReference type="EMBL" id="ANIK01000089">
    <property type="protein sequence ID" value="EMJ92326.1"/>
    <property type="molecule type" value="Genomic_DNA"/>
</dbReference>
<name>M6CP58_9LEPT</name>
<dbReference type="AlphaFoldDB" id="M6CP58"/>
<reference evidence="1 2" key="1">
    <citation type="submission" date="2013-01" db="EMBL/GenBank/DDBJ databases">
        <authorList>
            <person name="Harkins D.M."/>
            <person name="Durkin A.S."/>
            <person name="Brinkac L.M."/>
            <person name="Haft D.H."/>
            <person name="Selengut J.D."/>
            <person name="Sanka R."/>
            <person name="DePew J."/>
            <person name="Purushe J."/>
            <person name="Galloway R.L."/>
            <person name="Vinetz J.M."/>
            <person name="Sutton G.G."/>
            <person name="Nierman W.C."/>
            <person name="Fouts D.E."/>
        </authorList>
    </citation>
    <scope>NUCLEOTIDE SEQUENCE [LARGE SCALE GENOMIC DNA]</scope>
    <source>
        <strain evidence="1 2">79601</strain>
    </source>
</reference>
<evidence type="ECO:0000313" key="1">
    <source>
        <dbReference type="EMBL" id="EMJ92326.1"/>
    </source>
</evidence>
<sequence>MESESLTFPEFRNEIRKNLSVFFIFFGNNMMKDEYSGKCSKVETCFQKKTHVPKIFLSVEVRRG</sequence>
<protein>
    <submittedName>
        <fullName evidence="1">Uncharacterized protein</fullName>
    </submittedName>
</protein>